<feature type="chain" id="PRO_5001867179" evidence="1">
    <location>
        <begin position="21"/>
        <end position="218"/>
    </location>
</feature>
<protein>
    <submittedName>
        <fullName evidence="2">Putative secreted protein</fullName>
    </submittedName>
</protein>
<proteinExistence type="evidence at transcript level"/>
<keyword evidence="1" id="KW-0732">Signal</keyword>
<reference evidence="2" key="1">
    <citation type="journal article" date="2015" name="PLoS Negl. Trop. Dis.">
        <title>Deep Sequencing Analysis of the Ixodes ricinus Haemocytome.</title>
        <authorList>
            <person name="Kotsyfakis M."/>
            <person name="Kopacek P."/>
            <person name="Franta Z."/>
            <person name="Pedra J.H."/>
            <person name="Ribeiro J.M."/>
        </authorList>
    </citation>
    <scope>NUCLEOTIDE SEQUENCE</scope>
</reference>
<evidence type="ECO:0000256" key="1">
    <source>
        <dbReference type="SAM" id="SignalP"/>
    </source>
</evidence>
<dbReference type="AlphaFoldDB" id="A0A090XET7"/>
<evidence type="ECO:0000313" key="2">
    <source>
        <dbReference type="EMBL" id="JAC93438.1"/>
    </source>
</evidence>
<feature type="signal peptide" evidence="1">
    <location>
        <begin position="1"/>
        <end position="20"/>
    </location>
</feature>
<name>A0A090XET7_IXORI</name>
<accession>A0A090XET7</accession>
<sequence>MRSLIFLCTIYASQVAGTSQQPDPRLEIYFDEVLFKTQCDLLRRNPNGRKIYLRAALQSDSGNFIDLRADPYGLFLGLDYTLKKVGWCSTRKEQEKNTLQCSVIFDGIRIVLPRVADDATQYVVHAKIGARVVLQERLGTSFMMFKRFALTQETYTMMDSNYGLVSHPVQYSLKEGPLQNLRGVLHSKFVTFLGDNGQLRDALDTALRAVRKPVGFNG</sequence>
<dbReference type="EMBL" id="GBIH01001272">
    <property type="protein sequence ID" value="JAC93438.1"/>
    <property type="molecule type" value="mRNA"/>
</dbReference>
<organism evidence="2">
    <name type="scientific">Ixodes ricinus</name>
    <name type="common">Common tick</name>
    <name type="synonym">Acarus ricinus</name>
    <dbReference type="NCBI Taxonomy" id="34613"/>
    <lineage>
        <taxon>Eukaryota</taxon>
        <taxon>Metazoa</taxon>
        <taxon>Ecdysozoa</taxon>
        <taxon>Arthropoda</taxon>
        <taxon>Chelicerata</taxon>
        <taxon>Arachnida</taxon>
        <taxon>Acari</taxon>
        <taxon>Parasitiformes</taxon>
        <taxon>Ixodida</taxon>
        <taxon>Ixodoidea</taxon>
        <taxon>Ixodidae</taxon>
        <taxon>Ixodinae</taxon>
        <taxon>Ixodes</taxon>
    </lineage>
</organism>